<evidence type="ECO:0000256" key="7">
    <source>
        <dbReference type="ARBA" id="ARBA00022857"/>
    </source>
</evidence>
<comment type="subunit">
    <text evidence="10 11">Homooctamer. Dimer of tetramers.</text>
</comment>
<feature type="region of interest" description="Disordered" evidence="12">
    <location>
        <begin position="1"/>
        <end position="33"/>
    </location>
</feature>
<evidence type="ECO:0000259" key="13">
    <source>
        <dbReference type="Pfam" id="PF01070"/>
    </source>
</evidence>
<dbReference type="Proteomes" id="UP000695264">
    <property type="component" value="Unassembled WGS sequence"/>
</dbReference>
<comment type="caution">
    <text evidence="14">The sequence shown here is derived from an EMBL/GenBank/DDBJ whole genome shotgun (WGS) entry which is preliminary data.</text>
</comment>
<dbReference type="EMBL" id="JAATEN010000007">
    <property type="protein sequence ID" value="NJQ01134.1"/>
    <property type="molecule type" value="Genomic_DNA"/>
</dbReference>
<feature type="binding site" evidence="11">
    <location>
        <position position="223"/>
    </location>
    <ligand>
        <name>FMN</name>
        <dbReference type="ChEBI" id="CHEBI:58210"/>
    </ligand>
</feature>
<evidence type="ECO:0000256" key="4">
    <source>
        <dbReference type="ARBA" id="ARBA00022643"/>
    </source>
</evidence>
<comment type="function">
    <text evidence="11">Involved in the biosynthesis of isoprenoids. Catalyzes the 1,3-allylic rearrangement of the homoallylic substrate isopentenyl (IPP) to its allylic isomer, dimethylallyl diphosphate (DMAPP).</text>
</comment>
<feature type="binding site" evidence="11">
    <location>
        <position position="102"/>
    </location>
    <ligand>
        <name>FMN</name>
        <dbReference type="ChEBI" id="CHEBI:58210"/>
    </ligand>
</feature>
<proteinExistence type="inferred from homology"/>
<evidence type="ECO:0000256" key="6">
    <source>
        <dbReference type="ARBA" id="ARBA00022842"/>
    </source>
</evidence>
<feature type="binding site" evidence="11">
    <location>
        <begin position="288"/>
        <end position="289"/>
    </location>
    <ligand>
        <name>FMN</name>
        <dbReference type="ChEBI" id="CHEBI:58210"/>
    </ligand>
</feature>
<keyword evidence="15" id="KW-1185">Reference proteome</keyword>
<dbReference type="RefSeq" id="WP_168101746.1">
    <property type="nucleotide sequence ID" value="NZ_JAATEN010000007.1"/>
</dbReference>
<dbReference type="PANTHER" id="PTHR43665:SF1">
    <property type="entry name" value="ISOPENTENYL-DIPHOSPHATE DELTA-ISOMERASE"/>
    <property type="match status" value="1"/>
</dbReference>
<dbReference type="InterPro" id="IPR000262">
    <property type="entry name" value="FMN-dep_DH"/>
</dbReference>
<feature type="binding site" evidence="11">
    <location>
        <position position="161"/>
    </location>
    <ligand>
        <name>substrate</name>
    </ligand>
</feature>
<feature type="compositionally biased region" description="Basic and acidic residues" evidence="12">
    <location>
        <begin position="22"/>
        <end position="33"/>
    </location>
</feature>
<organism evidence="14 15">
    <name type="scientific">Streptomyces zingiberis</name>
    <dbReference type="NCBI Taxonomy" id="2053010"/>
    <lineage>
        <taxon>Bacteria</taxon>
        <taxon>Bacillati</taxon>
        <taxon>Actinomycetota</taxon>
        <taxon>Actinomycetes</taxon>
        <taxon>Kitasatosporales</taxon>
        <taxon>Streptomycetaceae</taxon>
        <taxon>Streptomyces</taxon>
    </lineage>
</organism>
<evidence type="ECO:0000256" key="1">
    <source>
        <dbReference type="ARBA" id="ARBA00001917"/>
    </source>
</evidence>
<comment type="caution">
    <text evidence="11">Lacks conserved residue(s) required for the propagation of feature annotation.</text>
</comment>
<feature type="binding site" evidence="11">
    <location>
        <position position="131"/>
    </location>
    <ligand>
        <name>FMN</name>
        <dbReference type="ChEBI" id="CHEBI:58210"/>
    </ligand>
</feature>
<dbReference type="Gene3D" id="3.20.20.70">
    <property type="entry name" value="Aldolase class I"/>
    <property type="match status" value="1"/>
</dbReference>
<evidence type="ECO:0000313" key="15">
    <source>
        <dbReference type="Proteomes" id="UP000695264"/>
    </source>
</evidence>
<dbReference type="GO" id="GO:0004452">
    <property type="term" value="F:isopentenyl-diphosphate delta-isomerase activity"/>
    <property type="evidence" value="ECO:0007669"/>
    <property type="project" value="UniProtKB-EC"/>
</dbReference>
<name>A0ABX1C0L7_9ACTN</name>
<evidence type="ECO:0000256" key="3">
    <source>
        <dbReference type="ARBA" id="ARBA00022630"/>
    </source>
</evidence>
<feature type="binding site" evidence="11">
    <location>
        <begin position="72"/>
        <end position="74"/>
    </location>
    <ligand>
        <name>FMN</name>
        <dbReference type="ChEBI" id="CHEBI:58210"/>
    </ligand>
</feature>
<reference evidence="14 15" key="1">
    <citation type="submission" date="2020-03" db="EMBL/GenBank/DDBJ databases">
        <title>WGS of actinomycetes isolated from Thailand.</title>
        <authorList>
            <person name="Thawai C."/>
        </authorList>
    </citation>
    <scope>NUCLEOTIDE SEQUENCE [LARGE SCALE GENOMIC DNA]</scope>
    <source>
        <strain evidence="14 15">PLAI 1-29</strain>
    </source>
</reference>
<dbReference type="HAMAP" id="MF_00354">
    <property type="entry name" value="Idi_2"/>
    <property type="match status" value="1"/>
</dbReference>
<gene>
    <name evidence="11" type="primary">fni</name>
    <name evidence="14" type="ORF">HCK00_11470</name>
</gene>
<protein>
    <recommendedName>
        <fullName evidence="11">Isopentenyl-diphosphate delta-isomerase</fullName>
        <shortName evidence="11">IPP isomerase</shortName>
        <ecNumber evidence="11">5.3.3.2</ecNumber>
    </recommendedName>
    <alternativeName>
        <fullName evidence="11">Isopentenyl diphosphate:dimethylallyl diphosphate isomerase</fullName>
    </alternativeName>
    <alternativeName>
        <fullName evidence="11">Isopentenyl pyrophosphate isomerase</fullName>
    </alternativeName>
    <alternativeName>
        <fullName evidence="11">Type 2 isopentenyl diphosphate isomerase</fullName>
        <shortName evidence="11">IDI-2</shortName>
    </alternativeName>
</protein>
<keyword evidence="4 11" id="KW-0288">FMN</keyword>
<dbReference type="CDD" id="cd02811">
    <property type="entry name" value="IDI-2_FMN"/>
    <property type="match status" value="1"/>
</dbReference>
<evidence type="ECO:0000256" key="10">
    <source>
        <dbReference type="ARBA" id="ARBA00025810"/>
    </source>
</evidence>
<feature type="region of interest" description="Disordered" evidence="12">
    <location>
        <begin position="360"/>
        <end position="393"/>
    </location>
</feature>
<feature type="binding site" evidence="11">
    <location>
        <begin position="5"/>
        <end position="6"/>
    </location>
    <ligand>
        <name>substrate</name>
    </ligand>
</feature>
<keyword evidence="6 11" id="KW-0460">Magnesium</keyword>
<comment type="subcellular location">
    <subcellularLocation>
        <location evidence="11">Cytoplasm</location>
    </subcellularLocation>
</comment>
<dbReference type="PANTHER" id="PTHR43665">
    <property type="entry name" value="ISOPENTENYL-DIPHOSPHATE DELTA-ISOMERASE"/>
    <property type="match status" value="1"/>
</dbReference>
<keyword evidence="8 11" id="KW-0414">Isoprene biosynthesis</keyword>
<evidence type="ECO:0000256" key="11">
    <source>
        <dbReference type="HAMAP-Rule" id="MF_00354"/>
    </source>
</evidence>
<feature type="binding site" evidence="11">
    <location>
        <position position="193"/>
    </location>
    <ligand>
        <name>FMN</name>
        <dbReference type="ChEBI" id="CHEBI:58210"/>
    </ligand>
</feature>
<keyword evidence="9 11" id="KW-0413">Isomerase</keyword>
<dbReference type="EC" id="5.3.3.2" evidence="11"/>
<dbReference type="InterPro" id="IPR011179">
    <property type="entry name" value="IPdP_isomerase"/>
</dbReference>
<dbReference type="PIRSF" id="PIRSF003314">
    <property type="entry name" value="IPP_isomerase"/>
    <property type="match status" value="1"/>
</dbReference>
<evidence type="ECO:0000256" key="9">
    <source>
        <dbReference type="ARBA" id="ARBA00023235"/>
    </source>
</evidence>
<evidence type="ECO:0000256" key="8">
    <source>
        <dbReference type="ARBA" id="ARBA00023229"/>
    </source>
</evidence>
<comment type="cofactor">
    <cofactor evidence="11">
        <name>NADPH</name>
        <dbReference type="ChEBI" id="CHEBI:57783"/>
    </cofactor>
</comment>
<feature type="binding site" evidence="11">
    <location>
        <position position="162"/>
    </location>
    <ligand>
        <name>Mg(2+)</name>
        <dbReference type="ChEBI" id="CHEBI:18420"/>
    </ligand>
</feature>
<comment type="similarity">
    <text evidence="11">Belongs to the IPP isomerase type 2 family.</text>
</comment>
<sequence length="393" mass="41270">MSAHRKDDHVRLAHSQHTAAGEGRDAGPPRRPSQFDEVRFVHHALAGTDREKVSLETGFAGMRWRRPLYINAMTGGSPRTGEINRDLAIAAHETGLPIATGSMSPYLKDPSTAPTFTPVRRENPGGFVLANINTDATPDQACRAVELLEADALQIHLNTVQETVMPEGDRSFGHWAGAIEKIVAAVGVPVIVKEVGFGLSGRTVRELASLGVHAADVAGSGGTDFARIENGRRDRPDYAYLEGWGLSTPAALLDARDAGLPLLASGGIRDPLDVARSLALGARAAGASGPFLTTLLDGGVEALVEQITTWLDHLAALMTLLGAHSPGELADCDVQLTGELRAFCLDRGLAGATEGATRLATERATGRAPENGWATARNGNTAHAGNTAKGITS</sequence>
<feature type="domain" description="FMN-dependent dehydrogenase" evidence="13">
    <location>
        <begin position="171"/>
        <end position="330"/>
    </location>
</feature>
<evidence type="ECO:0000256" key="2">
    <source>
        <dbReference type="ARBA" id="ARBA00022490"/>
    </source>
</evidence>
<comment type="cofactor">
    <cofactor evidence="11">
        <name>Mg(2+)</name>
        <dbReference type="ChEBI" id="CHEBI:18420"/>
    </cofactor>
</comment>
<evidence type="ECO:0000256" key="5">
    <source>
        <dbReference type="ARBA" id="ARBA00022723"/>
    </source>
</evidence>
<keyword evidence="3 11" id="KW-0285">Flavoprotein</keyword>
<dbReference type="Pfam" id="PF01070">
    <property type="entry name" value="FMN_dh"/>
    <property type="match status" value="1"/>
</dbReference>
<dbReference type="InterPro" id="IPR013785">
    <property type="entry name" value="Aldolase_TIM"/>
</dbReference>
<dbReference type="SUPFAM" id="SSF51395">
    <property type="entry name" value="FMN-linked oxidoreductases"/>
    <property type="match status" value="1"/>
</dbReference>
<keyword evidence="2 11" id="KW-0963">Cytoplasm</keyword>
<comment type="cofactor">
    <cofactor evidence="1 11">
        <name>FMN</name>
        <dbReference type="ChEBI" id="CHEBI:58210"/>
    </cofactor>
</comment>
<comment type="catalytic activity">
    <reaction evidence="11">
        <text>isopentenyl diphosphate = dimethylallyl diphosphate</text>
        <dbReference type="Rhea" id="RHEA:23284"/>
        <dbReference type="ChEBI" id="CHEBI:57623"/>
        <dbReference type="ChEBI" id="CHEBI:128769"/>
        <dbReference type="EC" id="5.3.3.2"/>
    </reaction>
</comment>
<feature type="binding site" evidence="11">
    <location>
        <begin position="267"/>
        <end position="269"/>
    </location>
    <ligand>
        <name>FMN</name>
        <dbReference type="ChEBI" id="CHEBI:58210"/>
    </ligand>
</feature>
<evidence type="ECO:0000256" key="12">
    <source>
        <dbReference type="SAM" id="MobiDB-lite"/>
    </source>
</evidence>
<feature type="compositionally biased region" description="Basic and acidic residues" evidence="12">
    <location>
        <begin position="1"/>
        <end position="11"/>
    </location>
</feature>
<dbReference type="NCBIfam" id="TIGR02151">
    <property type="entry name" value="IPP_isom_2"/>
    <property type="match status" value="1"/>
</dbReference>
<evidence type="ECO:0000313" key="14">
    <source>
        <dbReference type="EMBL" id="NJQ01134.1"/>
    </source>
</evidence>
<feature type="compositionally biased region" description="Polar residues" evidence="12">
    <location>
        <begin position="377"/>
        <end position="393"/>
    </location>
</feature>
<keyword evidence="7 11" id="KW-0521">NADP</keyword>
<keyword evidence="5 11" id="KW-0479">Metal-binding</keyword>
<accession>A0ABX1C0L7</accession>